<evidence type="ECO:0000313" key="3">
    <source>
        <dbReference type="EMBL" id="SUV16668.1"/>
    </source>
</evidence>
<gene>
    <name evidence="2" type="ORF">LYSIN_01813</name>
    <name evidence="3" type="ORF">NCTC10338_01752</name>
</gene>
<sequence>MKYFWYFIIGGLIGLTLSLIATEISRIVAFLTLGIVATTAYYLIKSDRHSNNSKLK</sequence>
<dbReference type="GeneID" id="48279113"/>
<keyword evidence="1" id="KW-0812">Transmembrane</keyword>
<evidence type="ECO:0000256" key="1">
    <source>
        <dbReference type="SAM" id="Phobius"/>
    </source>
</evidence>
<dbReference type="EMBL" id="UFSZ01000001">
    <property type="protein sequence ID" value="SUV16668.1"/>
    <property type="molecule type" value="Genomic_DNA"/>
</dbReference>
<comment type="caution">
    <text evidence="2">The sequence shown here is derived from an EMBL/GenBank/DDBJ whole genome shotgun (WGS) entry which is preliminary data.</text>
</comment>
<dbReference type="Proteomes" id="UP000255295">
    <property type="component" value="Unassembled WGS sequence"/>
</dbReference>
<organism evidence="2 4">
    <name type="scientific">Lysinibacillus sphaericus</name>
    <name type="common">Bacillus sphaericus</name>
    <dbReference type="NCBI Taxonomy" id="1421"/>
    <lineage>
        <taxon>Bacteria</taxon>
        <taxon>Bacillati</taxon>
        <taxon>Bacillota</taxon>
        <taxon>Bacilli</taxon>
        <taxon>Bacillales</taxon>
        <taxon>Bacillaceae</taxon>
        <taxon>Lysinibacillus</taxon>
    </lineage>
</organism>
<feature type="transmembrane region" description="Helical" evidence="1">
    <location>
        <begin position="27"/>
        <end position="44"/>
    </location>
</feature>
<dbReference type="EMBL" id="PGLV01000001">
    <property type="protein sequence ID" value="POZ57030.1"/>
    <property type="molecule type" value="Genomic_DNA"/>
</dbReference>
<name>A0A2S5D1S9_LYSSH</name>
<evidence type="ECO:0000313" key="4">
    <source>
        <dbReference type="Proteomes" id="UP000237319"/>
    </source>
</evidence>
<proteinExistence type="predicted"/>
<dbReference type="Proteomes" id="UP000237319">
    <property type="component" value="Unassembled WGS sequence"/>
</dbReference>
<keyword evidence="1" id="KW-1133">Transmembrane helix</keyword>
<protein>
    <submittedName>
        <fullName evidence="2">Uncharacterized protein</fullName>
    </submittedName>
</protein>
<dbReference type="AlphaFoldDB" id="A0A2S5D1S9"/>
<evidence type="ECO:0000313" key="2">
    <source>
        <dbReference type="EMBL" id="POZ57030.1"/>
    </source>
</evidence>
<feature type="transmembrane region" description="Helical" evidence="1">
    <location>
        <begin position="5"/>
        <end position="21"/>
    </location>
</feature>
<accession>A0A2S5D1S9</accession>
<keyword evidence="1" id="KW-0472">Membrane</keyword>
<keyword evidence="4" id="KW-1185">Reference proteome</keyword>
<reference evidence="2 4" key="1">
    <citation type="submission" date="2017-11" db="EMBL/GenBank/DDBJ databases">
        <title>Genome sequence of Lysinibacillus sphaericus, a lignin-degrading bacteria isolated from municipal solid waste soil.</title>
        <authorList>
            <person name="Persinoti G.F."/>
            <person name="Paixao D.A."/>
            <person name="Bugg T.D."/>
            <person name="Squina F.M."/>
        </authorList>
    </citation>
    <scope>NUCLEOTIDE SEQUENCE [LARGE SCALE GENOMIC DNA]</scope>
    <source>
        <strain evidence="2 4">A1</strain>
    </source>
</reference>
<dbReference type="RefSeq" id="WP_158497873.1">
    <property type="nucleotide sequence ID" value="NZ_BJNS01000020.1"/>
</dbReference>
<reference evidence="3 5" key="2">
    <citation type="submission" date="2018-06" db="EMBL/GenBank/DDBJ databases">
        <authorList>
            <consortium name="Pathogen Informatics"/>
            <person name="Doyle S."/>
        </authorList>
    </citation>
    <scope>NUCLEOTIDE SEQUENCE [LARGE SCALE GENOMIC DNA]</scope>
    <source>
        <strain evidence="3 5">NCTC10338</strain>
    </source>
</reference>
<evidence type="ECO:0000313" key="5">
    <source>
        <dbReference type="Proteomes" id="UP000255295"/>
    </source>
</evidence>